<dbReference type="InterPro" id="IPR013785">
    <property type="entry name" value="Aldolase_TIM"/>
</dbReference>
<feature type="compositionally biased region" description="Basic and acidic residues" evidence="21">
    <location>
        <begin position="471"/>
        <end position="489"/>
    </location>
</feature>
<comment type="similarity">
    <text evidence="12">Belongs to the Dus family. Dus1 subfamily.</text>
</comment>
<dbReference type="OrthoDB" id="272303at2759"/>
<evidence type="ECO:0000256" key="20">
    <source>
        <dbReference type="ARBA" id="ARBA00077078"/>
    </source>
</evidence>
<comment type="subcellular location">
    <subcellularLocation>
        <location evidence="3">Cytoplasm</location>
    </subcellularLocation>
    <subcellularLocation>
        <location evidence="2">Nucleus</location>
    </subcellularLocation>
</comment>
<evidence type="ECO:0000256" key="6">
    <source>
        <dbReference type="ARBA" id="ARBA00022643"/>
    </source>
</evidence>
<comment type="function">
    <text evidence="18">Catalyzes the synthesis of dihydrouridine, a modified base found in the D-loop of most tRNAs. Specifically modifies U16 and U17 in cytoplasmic tRNAs. Affects the level of some mature tRNA and thereby the total cellular translation.</text>
</comment>
<evidence type="ECO:0000256" key="21">
    <source>
        <dbReference type="SAM" id="MobiDB-lite"/>
    </source>
</evidence>
<evidence type="ECO:0000256" key="18">
    <source>
        <dbReference type="ARBA" id="ARBA00053643"/>
    </source>
</evidence>
<evidence type="ECO:0000256" key="13">
    <source>
        <dbReference type="ARBA" id="ARBA00038890"/>
    </source>
</evidence>
<protein>
    <recommendedName>
        <fullName evidence="19">tRNA-dihydrouridine(16/17) synthase [NAD(P)(+)]-like</fullName>
        <ecNumber evidence="13">1.3.1.88</ecNumber>
    </recommendedName>
    <alternativeName>
        <fullName evidence="20">tRNA-dihydrouridine synthase 1-like</fullName>
    </alternativeName>
</protein>
<evidence type="ECO:0000313" key="23">
    <source>
        <dbReference type="Proteomes" id="UP000085678"/>
    </source>
</evidence>
<dbReference type="EC" id="1.3.1.88" evidence="13"/>
<name>A0A1S3JDU9_LINAN</name>
<gene>
    <name evidence="24 25" type="primary">LOC106172381</name>
</gene>
<evidence type="ECO:0000256" key="7">
    <source>
        <dbReference type="ARBA" id="ARBA00022694"/>
    </source>
</evidence>
<evidence type="ECO:0000256" key="15">
    <source>
        <dbReference type="ARBA" id="ARBA00047652"/>
    </source>
</evidence>
<dbReference type="PANTHER" id="PTHR11082:SF5">
    <property type="entry name" value="TRNA-DIHYDROURIDINE(16_17) SYNTHASE [NAD(P)(+)]-LIKE"/>
    <property type="match status" value="1"/>
</dbReference>
<dbReference type="SUPFAM" id="SSF51395">
    <property type="entry name" value="FMN-linked oxidoreductases"/>
    <property type="match status" value="1"/>
</dbReference>
<comment type="catalytic activity">
    <reaction evidence="15">
        <text>5,6-dihydrouridine(16) in tRNA + NADP(+) = uridine(16) in tRNA + NADPH + H(+)</text>
        <dbReference type="Rhea" id="RHEA:53376"/>
        <dbReference type="Rhea" id="RHEA-COMP:13543"/>
        <dbReference type="Rhea" id="RHEA-COMP:13544"/>
        <dbReference type="ChEBI" id="CHEBI:15378"/>
        <dbReference type="ChEBI" id="CHEBI:57783"/>
        <dbReference type="ChEBI" id="CHEBI:58349"/>
        <dbReference type="ChEBI" id="CHEBI:65315"/>
        <dbReference type="ChEBI" id="CHEBI:74443"/>
        <dbReference type="EC" id="1.3.1.88"/>
    </reaction>
    <physiologicalReaction direction="right-to-left" evidence="15">
        <dbReference type="Rhea" id="RHEA:53378"/>
    </physiologicalReaction>
</comment>
<evidence type="ECO:0000256" key="17">
    <source>
        <dbReference type="ARBA" id="ARBA00049467"/>
    </source>
</evidence>
<dbReference type="Gene3D" id="3.20.20.70">
    <property type="entry name" value="Aldolase class I"/>
    <property type="match status" value="1"/>
</dbReference>
<sequence length="522" mass="59263">METSNEQMTRPKLSGYEFWRQTLGGARLIVAPMVDQSELAWRLLSRRYGAELCYTPMFHAGQFVKDPKYREDALASCSEDRPLIVQFCANDPQLFLQAALLAQDHCDAVDLNLGCPQAIARRGHYGAFLQDEWDLIYTMVNLCHQKLKVPITCKIRVFEDIGKTVKYAQMIESAGCQLLTVHGRTREQKGMATGLASWEHIKAVKQKLKIPVFANGNIQYMSDVERCMEEAGVDGVMSAEGNLHNPALFHGISPPIWKMAEEYLDLVDKYPCPLSYIRGHLFKLCHHFLCVHTDIREVLGNAKQLDEVKRSVQMVKERCKLEADNETSDSSNSKSDLPLPYWLCQPYVRPSPKVETGIQESKPRESKKRPLEDLLENVEDAHLLSRNQLKKLLRNPSKNFQVKRQFESCGLCPNPMGLKCLFSMCRQCCKAKTKAETLDCPGHKFMRKTKEMERLKKNPDSKTCKQTKTISGEHSHNTVTEMHIHDKGSQGDSLESANNKTEGASLVNSMEDPKLNLESHCD</sequence>
<comment type="cofactor">
    <cofactor evidence="1">
        <name>FMN</name>
        <dbReference type="ChEBI" id="CHEBI:58210"/>
    </cofactor>
</comment>
<evidence type="ECO:0000259" key="22">
    <source>
        <dbReference type="Pfam" id="PF01207"/>
    </source>
</evidence>
<evidence type="ECO:0000256" key="11">
    <source>
        <dbReference type="ARBA" id="ARBA00023242"/>
    </source>
</evidence>
<organism evidence="23 25">
    <name type="scientific">Lingula anatina</name>
    <name type="common">Brachiopod</name>
    <name type="synonym">Lingula unguis</name>
    <dbReference type="NCBI Taxonomy" id="7574"/>
    <lineage>
        <taxon>Eukaryota</taxon>
        <taxon>Metazoa</taxon>
        <taxon>Spiralia</taxon>
        <taxon>Lophotrochozoa</taxon>
        <taxon>Brachiopoda</taxon>
        <taxon>Linguliformea</taxon>
        <taxon>Lingulata</taxon>
        <taxon>Lingulida</taxon>
        <taxon>Linguloidea</taxon>
        <taxon>Lingulidae</taxon>
        <taxon>Lingula</taxon>
    </lineage>
</organism>
<evidence type="ECO:0000256" key="19">
    <source>
        <dbReference type="ARBA" id="ARBA00068883"/>
    </source>
</evidence>
<keyword evidence="8" id="KW-0521">NADP</keyword>
<dbReference type="Proteomes" id="UP000085678">
    <property type="component" value="Unplaced"/>
</dbReference>
<dbReference type="STRING" id="7574.A0A1S3JDU9"/>
<evidence type="ECO:0000256" key="8">
    <source>
        <dbReference type="ARBA" id="ARBA00022857"/>
    </source>
</evidence>
<evidence type="ECO:0000256" key="4">
    <source>
        <dbReference type="ARBA" id="ARBA00022490"/>
    </source>
</evidence>
<evidence type="ECO:0000256" key="2">
    <source>
        <dbReference type="ARBA" id="ARBA00004123"/>
    </source>
</evidence>
<comment type="catalytic activity">
    <reaction evidence="16">
        <text>5,6-dihydrouridine(16) in tRNA + NAD(+) = uridine(16) in tRNA + NADH + H(+)</text>
        <dbReference type="Rhea" id="RHEA:53380"/>
        <dbReference type="Rhea" id="RHEA-COMP:13543"/>
        <dbReference type="Rhea" id="RHEA-COMP:13544"/>
        <dbReference type="ChEBI" id="CHEBI:15378"/>
        <dbReference type="ChEBI" id="CHEBI:57540"/>
        <dbReference type="ChEBI" id="CHEBI:57945"/>
        <dbReference type="ChEBI" id="CHEBI:65315"/>
        <dbReference type="ChEBI" id="CHEBI:74443"/>
        <dbReference type="EC" id="1.3.1.88"/>
    </reaction>
    <physiologicalReaction direction="right-to-left" evidence="16">
        <dbReference type="Rhea" id="RHEA:53382"/>
    </physiologicalReaction>
</comment>
<dbReference type="GO" id="GO:0005737">
    <property type="term" value="C:cytoplasm"/>
    <property type="evidence" value="ECO:0007669"/>
    <property type="project" value="UniProtKB-SubCell"/>
</dbReference>
<evidence type="ECO:0000313" key="24">
    <source>
        <dbReference type="RefSeq" id="XP_013408507.1"/>
    </source>
</evidence>
<keyword evidence="6" id="KW-0288">FMN</keyword>
<evidence type="ECO:0000256" key="1">
    <source>
        <dbReference type="ARBA" id="ARBA00001917"/>
    </source>
</evidence>
<comment type="catalytic activity">
    <reaction evidence="17">
        <text>5,6-dihydrouridine(17) in tRNA + NADP(+) = uridine(17) in tRNA + NADPH + H(+)</text>
        <dbReference type="Rhea" id="RHEA:53368"/>
        <dbReference type="Rhea" id="RHEA-COMP:13541"/>
        <dbReference type="Rhea" id="RHEA-COMP:13542"/>
        <dbReference type="ChEBI" id="CHEBI:15378"/>
        <dbReference type="ChEBI" id="CHEBI:57783"/>
        <dbReference type="ChEBI" id="CHEBI:58349"/>
        <dbReference type="ChEBI" id="CHEBI:65315"/>
        <dbReference type="ChEBI" id="CHEBI:74443"/>
        <dbReference type="EC" id="1.3.1.88"/>
    </reaction>
    <physiologicalReaction direction="right-to-left" evidence="17">
        <dbReference type="Rhea" id="RHEA:53370"/>
    </physiologicalReaction>
</comment>
<evidence type="ECO:0000256" key="14">
    <source>
        <dbReference type="ARBA" id="ARBA00047287"/>
    </source>
</evidence>
<evidence type="ECO:0000256" key="3">
    <source>
        <dbReference type="ARBA" id="ARBA00004496"/>
    </source>
</evidence>
<dbReference type="GO" id="GO:0005634">
    <property type="term" value="C:nucleus"/>
    <property type="evidence" value="ECO:0007669"/>
    <property type="project" value="UniProtKB-SubCell"/>
</dbReference>
<feature type="compositionally biased region" description="Polar residues" evidence="21">
    <location>
        <begin position="490"/>
        <end position="508"/>
    </location>
</feature>
<evidence type="ECO:0000256" key="9">
    <source>
        <dbReference type="ARBA" id="ARBA00023002"/>
    </source>
</evidence>
<dbReference type="CDD" id="cd02801">
    <property type="entry name" value="DUS_like_FMN"/>
    <property type="match status" value="1"/>
</dbReference>
<keyword evidence="23" id="KW-1185">Reference proteome</keyword>
<evidence type="ECO:0000256" key="12">
    <source>
        <dbReference type="ARBA" id="ARBA00038313"/>
    </source>
</evidence>
<keyword evidence="10" id="KW-0520">NAD</keyword>
<dbReference type="KEGG" id="lak:106172381"/>
<dbReference type="PANTHER" id="PTHR11082">
    <property type="entry name" value="TRNA-DIHYDROURIDINE SYNTHASE"/>
    <property type="match status" value="1"/>
</dbReference>
<dbReference type="AlphaFoldDB" id="A0A1S3JDU9"/>
<keyword evidence="9" id="KW-0560">Oxidoreductase</keyword>
<keyword evidence="5" id="KW-0285">Flavoprotein</keyword>
<evidence type="ECO:0000256" key="5">
    <source>
        <dbReference type="ARBA" id="ARBA00022630"/>
    </source>
</evidence>
<accession>A0A1S3JDU9</accession>
<comment type="catalytic activity">
    <reaction evidence="14">
        <text>5,6-dihydrouridine(17) in tRNA + NAD(+) = uridine(17) in tRNA + NADH + H(+)</text>
        <dbReference type="Rhea" id="RHEA:53372"/>
        <dbReference type="Rhea" id="RHEA-COMP:13541"/>
        <dbReference type="Rhea" id="RHEA-COMP:13542"/>
        <dbReference type="ChEBI" id="CHEBI:15378"/>
        <dbReference type="ChEBI" id="CHEBI:57540"/>
        <dbReference type="ChEBI" id="CHEBI:57945"/>
        <dbReference type="ChEBI" id="CHEBI:65315"/>
        <dbReference type="ChEBI" id="CHEBI:74443"/>
        <dbReference type="EC" id="1.3.1.88"/>
    </reaction>
    <physiologicalReaction direction="right-to-left" evidence="14">
        <dbReference type="Rhea" id="RHEA:53374"/>
    </physiologicalReaction>
</comment>
<evidence type="ECO:0000313" key="25">
    <source>
        <dbReference type="RefSeq" id="XP_013408508.1"/>
    </source>
</evidence>
<keyword evidence="4" id="KW-0963">Cytoplasm</keyword>
<dbReference type="FunFam" id="3.20.20.70:FF:000081">
    <property type="entry name" value="Dihydrouridine synthase 1 like"/>
    <property type="match status" value="1"/>
</dbReference>
<feature type="domain" description="DUS-like FMN-binding" evidence="22">
    <location>
        <begin position="30"/>
        <end position="262"/>
    </location>
</feature>
<dbReference type="RefSeq" id="XP_013408508.1">
    <property type="nucleotide sequence ID" value="XM_013553054.2"/>
</dbReference>
<evidence type="ECO:0000256" key="16">
    <source>
        <dbReference type="ARBA" id="ARBA00048934"/>
    </source>
</evidence>
<dbReference type="InterPro" id="IPR035587">
    <property type="entry name" value="DUS-like_FMN-bd"/>
</dbReference>
<keyword evidence="7" id="KW-0819">tRNA processing</keyword>
<feature type="compositionally biased region" description="Basic and acidic residues" evidence="21">
    <location>
        <begin position="511"/>
        <end position="522"/>
    </location>
</feature>
<reference evidence="24 25" key="1">
    <citation type="submission" date="2025-04" db="UniProtKB">
        <authorList>
            <consortium name="RefSeq"/>
        </authorList>
    </citation>
    <scope>IDENTIFICATION</scope>
    <source>
        <tissue evidence="24 25">Gonads</tissue>
    </source>
</reference>
<dbReference type="RefSeq" id="XP_013408507.1">
    <property type="nucleotide sequence ID" value="XM_013553053.2"/>
</dbReference>
<proteinExistence type="inferred from homology"/>
<dbReference type="GeneID" id="106172381"/>
<dbReference type="GO" id="GO:0017150">
    <property type="term" value="F:tRNA dihydrouridine synthase activity"/>
    <property type="evidence" value="ECO:0007669"/>
    <property type="project" value="InterPro"/>
</dbReference>
<feature type="region of interest" description="Disordered" evidence="21">
    <location>
        <begin position="455"/>
        <end position="522"/>
    </location>
</feature>
<dbReference type="InterPro" id="IPR018517">
    <property type="entry name" value="tRNA_hU_synthase_CS"/>
</dbReference>
<dbReference type="Pfam" id="PF01207">
    <property type="entry name" value="Dus"/>
    <property type="match status" value="1"/>
</dbReference>
<dbReference type="PROSITE" id="PS01136">
    <property type="entry name" value="UPF0034"/>
    <property type="match status" value="1"/>
</dbReference>
<evidence type="ECO:0000256" key="10">
    <source>
        <dbReference type="ARBA" id="ARBA00023027"/>
    </source>
</evidence>
<keyword evidence="11" id="KW-0539">Nucleus</keyword>
<dbReference type="GO" id="GO:0050660">
    <property type="term" value="F:flavin adenine dinucleotide binding"/>
    <property type="evidence" value="ECO:0007669"/>
    <property type="project" value="InterPro"/>
</dbReference>